<name>A0A2S6NHD2_9HYPH</name>
<dbReference type="Pfam" id="PF00654">
    <property type="entry name" value="Voltage_CLC"/>
    <property type="match status" value="1"/>
</dbReference>
<dbReference type="PANTHER" id="PTHR43427">
    <property type="entry name" value="CHLORIDE CHANNEL PROTEIN CLC-E"/>
    <property type="match status" value="1"/>
</dbReference>
<dbReference type="CDD" id="cd00400">
    <property type="entry name" value="Voltage_gated_ClC"/>
    <property type="match status" value="1"/>
</dbReference>
<comment type="subcellular location">
    <subcellularLocation>
        <location evidence="1">Membrane</location>
        <topology evidence="1">Multi-pass membrane protein</topology>
    </subcellularLocation>
</comment>
<proteinExistence type="predicted"/>
<evidence type="ECO:0000256" key="1">
    <source>
        <dbReference type="ARBA" id="ARBA00004141"/>
    </source>
</evidence>
<keyword evidence="3" id="KW-0812">Transmembrane</keyword>
<evidence type="ECO:0008006" key="12">
    <source>
        <dbReference type="Google" id="ProtNLM"/>
    </source>
</evidence>
<protein>
    <recommendedName>
        <fullName evidence="12">Chloride channel protein</fullName>
    </recommendedName>
</protein>
<evidence type="ECO:0000256" key="9">
    <source>
        <dbReference type="ARBA" id="ARBA00023303"/>
    </source>
</evidence>
<accession>A0A2S6NHD2</accession>
<dbReference type="RefSeq" id="WP_146089766.1">
    <property type="nucleotide sequence ID" value="NZ_JACIGC010000002.1"/>
</dbReference>
<dbReference type="GO" id="GO:0005254">
    <property type="term" value="F:chloride channel activity"/>
    <property type="evidence" value="ECO:0007669"/>
    <property type="project" value="UniProtKB-KW"/>
</dbReference>
<evidence type="ECO:0000313" key="11">
    <source>
        <dbReference type="Proteomes" id="UP000239089"/>
    </source>
</evidence>
<keyword evidence="6" id="KW-0472">Membrane</keyword>
<keyword evidence="2" id="KW-0813">Transport</keyword>
<keyword evidence="8" id="KW-0868">Chloride</keyword>
<dbReference type="PANTHER" id="PTHR43427:SF6">
    <property type="entry name" value="CHLORIDE CHANNEL PROTEIN CLC-E"/>
    <property type="match status" value="1"/>
</dbReference>
<keyword evidence="9" id="KW-0407">Ion channel</keyword>
<keyword evidence="7" id="KW-0869">Chloride channel</keyword>
<dbReference type="SUPFAM" id="SSF81340">
    <property type="entry name" value="Clc chloride channel"/>
    <property type="match status" value="1"/>
</dbReference>
<keyword evidence="11" id="KW-1185">Reference proteome</keyword>
<dbReference type="EMBL" id="NHSJ01000007">
    <property type="protein sequence ID" value="PPQ34038.1"/>
    <property type="molecule type" value="Genomic_DNA"/>
</dbReference>
<evidence type="ECO:0000256" key="3">
    <source>
        <dbReference type="ARBA" id="ARBA00022692"/>
    </source>
</evidence>
<comment type="caution">
    <text evidence="10">The sequence shown here is derived from an EMBL/GenBank/DDBJ whole genome shotgun (WGS) entry which is preliminary data.</text>
</comment>
<keyword evidence="5" id="KW-0406">Ion transport</keyword>
<organism evidence="10 11">
    <name type="scientific">Rhodoblastus sphagnicola</name>
    <dbReference type="NCBI Taxonomy" id="333368"/>
    <lineage>
        <taxon>Bacteria</taxon>
        <taxon>Pseudomonadati</taxon>
        <taxon>Pseudomonadota</taxon>
        <taxon>Alphaproteobacteria</taxon>
        <taxon>Hyphomicrobiales</taxon>
        <taxon>Rhodoblastaceae</taxon>
        <taxon>Rhodoblastus</taxon>
    </lineage>
</organism>
<dbReference type="Proteomes" id="UP000239089">
    <property type="component" value="Unassembled WGS sequence"/>
</dbReference>
<sequence>MSPPDSTEPLNLSKLSPGARLLRSLRIVLRANEFALVATAALVGCLAALCVTAMTQTAIFFHEKIYDLPFDVRLSAAAKISPLAAFSALIVAGLAIGAMETWRRKRNIPAPVDPVEANALRGGHMSLRDSFVVALQTLISNCAGASVGLEAGYAQIGAALGSTLGQKLRLRRGDLRVLVGAGAAAAIAGAFNAPLTGAFYGFEVVLGAYSISGAAPIFAAAISGTLVTKLVATAPYQIEAPPLQSLVWSSYILLIGLAALTSALGIFTMRAAGFAEKALDATRIVPLFRPVIGAVIVASLATFTPQVLGAGHGALALDVATNFPVAVLLAFLGMKIVACLASLASGFRGGLFFASLLMGALIGKIYALSLAQFAPAFAPDPTLCILAGMATFGAVIVGGPLTLAFLVLEGVSDFSAASAIIAATISASLIARSAFGYSFSTWRLHLRGENIRSANDIGWIEELKVGKLMRPAPATAPDRIDLDAFCQLFPAGGEQAVALVDRAGRYAGLVNVAEAHAHARSREGRAKTLARHADVWLTPEMNAKTAMALFDKSEADLLAVVNPVTGAPLGAVTEAFLARRYAERADAAARNAIGI</sequence>
<keyword evidence="4" id="KW-1133">Transmembrane helix</keyword>
<evidence type="ECO:0000256" key="7">
    <source>
        <dbReference type="ARBA" id="ARBA00023173"/>
    </source>
</evidence>
<evidence type="ECO:0000256" key="2">
    <source>
        <dbReference type="ARBA" id="ARBA00022448"/>
    </source>
</evidence>
<dbReference type="Gene3D" id="1.10.3080.10">
    <property type="entry name" value="Clc chloride channel"/>
    <property type="match status" value="1"/>
</dbReference>
<evidence type="ECO:0000256" key="8">
    <source>
        <dbReference type="ARBA" id="ARBA00023214"/>
    </source>
</evidence>
<dbReference type="InterPro" id="IPR014743">
    <property type="entry name" value="Cl-channel_core"/>
</dbReference>
<gene>
    <name evidence="10" type="ORF">CCR94_00250</name>
</gene>
<evidence type="ECO:0000313" key="10">
    <source>
        <dbReference type="EMBL" id="PPQ34038.1"/>
    </source>
</evidence>
<dbReference type="GO" id="GO:0034707">
    <property type="term" value="C:chloride channel complex"/>
    <property type="evidence" value="ECO:0007669"/>
    <property type="project" value="UniProtKB-KW"/>
</dbReference>
<dbReference type="AlphaFoldDB" id="A0A2S6NHD2"/>
<dbReference type="InterPro" id="IPR050368">
    <property type="entry name" value="ClC-type_chloride_channel"/>
</dbReference>
<dbReference type="InterPro" id="IPR001807">
    <property type="entry name" value="ClC"/>
</dbReference>
<evidence type="ECO:0000256" key="4">
    <source>
        <dbReference type="ARBA" id="ARBA00022989"/>
    </source>
</evidence>
<dbReference type="SUPFAM" id="SSF54631">
    <property type="entry name" value="CBS-domain pair"/>
    <property type="match status" value="1"/>
</dbReference>
<dbReference type="InterPro" id="IPR046342">
    <property type="entry name" value="CBS_dom_sf"/>
</dbReference>
<reference evidence="10 11" key="1">
    <citation type="journal article" date="2018" name="Arch. Microbiol.">
        <title>New insights into the metabolic potential of the phototrophic purple bacterium Rhodopila globiformis DSM 161(T) from its draft genome sequence and evidence for a vanadium-dependent nitrogenase.</title>
        <authorList>
            <person name="Imhoff J.F."/>
            <person name="Rahn T."/>
            <person name="Kunzel S."/>
            <person name="Neulinger S.C."/>
        </authorList>
    </citation>
    <scope>NUCLEOTIDE SEQUENCE [LARGE SCALE GENOMIC DNA]</scope>
    <source>
        <strain evidence="10 11">DSM 16996</strain>
    </source>
</reference>
<evidence type="ECO:0000256" key="5">
    <source>
        <dbReference type="ARBA" id="ARBA00023065"/>
    </source>
</evidence>
<evidence type="ECO:0000256" key="6">
    <source>
        <dbReference type="ARBA" id="ARBA00023136"/>
    </source>
</evidence>
<dbReference type="PRINTS" id="PR00762">
    <property type="entry name" value="CLCHANNEL"/>
</dbReference>